<dbReference type="AlphaFoldDB" id="A0A344KZI5"/>
<dbReference type="EMBL" id="CP015163">
    <property type="protein sequence ID" value="AXB41209.1"/>
    <property type="molecule type" value="Genomic_DNA"/>
</dbReference>
<reference evidence="6 7" key="1">
    <citation type="submission" date="2016-04" db="EMBL/GenBank/DDBJ databases">
        <title>Complete genome sequence and analysis of deep-sea sediment isolate, Amycolatopsis sp. WP1.</title>
        <authorList>
            <person name="Wang H."/>
            <person name="Chen S."/>
            <person name="Wu Q."/>
        </authorList>
    </citation>
    <scope>NUCLEOTIDE SEQUENCE [LARGE SCALE GENOMIC DNA]</scope>
    <source>
        <strain evidence="6 7">WP1</strain>
    </source>
</reference>
<sequence length="207" mass="22576">MTAQVGTKLRSDARDNRARILAVARLAFAAEGIEVPIREIARRAGLGVATVYRHFQTKDELLAAAFAEQMVLCSAVVAEGLAAEDPWQGFSLVVSKLMEVHALDRGFARAFMSQLPQALDFAAERDRTLRQLLELVDRAKRAGALREDFVLEDISLALMANEGIRAEAPELRVAASRRFAALMLQSFQANPTAAPLPPAVRLPLTSP</sequence>
<evidence type="ECO:0000259" key="5">
    <source>
        <dbReference type="PROSITE" id="PS50977"/>
    </source>
</evidence>
<evidence type="ECO:0000256" key="2">
    <source>
        <dbReference type="ARBA" id="ARBA00023125"/>
    </source>
</evidence>
<dbReference type="Proteomes" id="UP000250434">
    <property type="component" value="Chromosome"/>
</dbReference>
<name>A0A344KZI5_9PSEU</name>
<dbReference type="PRINTS" id="PR00455">
    <property type="entry name" value="HTHTETR"/>
</dbReference>
<dbReference type="SUPFAM" id="SSF46689">
    <property type="entry name" value="Homeodomain-like"/>
    <property type="match status" value="1"/>
</dbReference>
<dbReference type="GO" id="GO:0000976">
    <property type="term" value="F:transcription cis-regulatory region binding"/>
    <property type="evidence" value="ECO:0007669"/>
    <property type="project" value="TreeGrafter"/>
</dbReference>
<dbReference type="PANTHER" id="PTHR30055:SF234">
    <property type="entry name" value="HTH-TYPE TRANSCRIPTIONAL REGULATOR BETI"/>
    <property type="match status" value="1"/>
</dbReference>
<feature type="domain" description="HTH tetR-type" evidence="5">
    <location>
        <begin position="14"/>
        <end position="73"/>
    </location>
</feature>
<keyword evidence="7" id="KW-1185">Reference proteome</keyword>
<dbReference type="GO" id="GO:0003700">
    <property type="term" value="F:DNA-binding transcription factor activity"/>
    <property type="evidence" value="ECO:0007669"/>
    <property type="project" value="TreeGrafter"/>
</dbReference>
<protein>
    <submittedName>
        <fullName evidence="6">TetR family transcriptional regulator</fullName>
    </submittedName>
</protein>
<dbReference type="PROSITE" id="PS50977">
    <property type="entry name" value="HTH_TETR_2"/>
    <property type="match status" value="1"/>
</dbReference>
<dbReference type="KEGG" id="aab:A4R43_00680"/>
<keyword evidence="2 4" id="KW-0238">DNA-binding</keyword>
<organism evidence="6 7">
    <name type="scientific">Amycolatopsis albispora</name>
    <dbReference type="NCBI Taxonomy" id="1804986"/>
    <lineage>
        <taxon>Bacteria</taxon>
        <taxon>Bacillati</taxon>
        <taxon>Actinomycetota</taxon>
        <taxon>Actinomycetes</taxon>
        <taxon>Pseudonocardiales</taxon>
        <taxon>Pseudonocardiaceae</taxon>
        <taxon>Amycolatopsis</taxon>
    </lineage>
</organism>
<dbReference type="InterPro" id="IPR050109">
    <property type="entry name" value="HTH-type_TetR-like_transc_reg"/>
</dbReference>
<dbReference type="InterPro" id="IPR049445">
    <property type="entry name" value="TetR_SbtR-like_C"/>
</dbReference>
<keyword evidence="3" id="KW-0804">Transcription</keyword>
<feature type="DNA-binding region" description="H-T-H motif" evidence="4">
    <location>
        <begin position="36"/>
        <end position="55"/>
    </location>
</feature>
<dbReference type="InterPro" id="IPR036271">
    <property type="entry name" value="Tet_transcr_reg_TetR-rel_C_sf"/>
</dbReference>
<dbReference type="Pfam" id="PF21597">
    <property type="entry name" value="TetR_C_43"/>
    <property type="match status" value="1"/>
</dbReference>
<dbReference type="InterPro" id="IPR009057">
    <property type="entry name" value="Homeodomain-like_sf"/>
</dbReference>
<accession>A0A344KZI5</accession>
<evidence type="ECO:0000313" key="6">
    <source>
        <dbReference type="EMBL" id="AXB41209.1"/>
    </source>
</evidence>
<evidence type="ECO:0000256" key="4">
    <source>
        <dbReference type="PROSITE-ProRule" id="PRU00335"/>
    </source>
</evidence>
<dbReference type="InterPro" id="IPR001647">
    <property type="entry name" value="HTH_TetR"/>
</dbReference>
<evidence type="ECO:0000313" key="7">
    <source>
        <dbReference type="Proteomes" id="UP000250434"/>
    </source>
</evidence>
<dbReference type="PANTHER" id="PTHR30055">
    <property type="entry name" value="HTH-TYPE TRANSCRIPTIONAL REGULATOR RUTR"/>
    <property type="match status" value="1"/>
</dbReference>
<dbReference type="Pfam" id="PF00440">
    <property type="entry name" value="TetR_N"/>
    <property type="match status" value="1"/>
</dbReference>
<keyword evidence="1" id="KW-0805">Transcription regulation</keyword>
<evidence type="ECO:0000256" key="1">
    <source>
        <dbReference type="ARBA" id="ARBA00023015"/>
    </source>
</evidence>
<proteinExistence type="predicted"/>
<dbReference type="SUPFAM" id="SSF48498">
    <property type="entry name" value="Tetracyclin repressor-like, C-terminal domain"/>
    <property type="match status" value="1"/>
</dbReference>
<gene>
    <name evidence="6" type="ORF">A4R43_00680</name>
</gene>
<evidence type="ECO:0000256" key="3">
    <source>
        <dbReference type="ARBA" id="ARBA00023163"/>
    </source>
</evidence>
<dbReference type="Gene3D" id="1.10.357.10">
    <property type="entry name" value="Tetracycline Repressor, domain 2"/>
    <property type="match status" value="1"/>
</dbReference>
<dbReference type="RefSeq" id="WP_236808688.1">
    <property type="nucleotide sequence ID" value="NZ_CP015163.1"/>
</dbReference>